<protein>
    <submittedName>
        <fullName evidence="1">Uncharacterized protein</fullName>
    </submittedName>
</protein>
<dbReference type="HOGENOM" id="CLU_3034082_0_0_1"/>
<evidence type="ECO:0000313" key="2">
    <source>
        <dbReference type="Proteomes" id="UP000054248"/>
    </source>
</evidence>
<gene>
    <name evidence="1" type="ORF">M407DRAFT_101733</name>
</gene>
<reference evidence="2" key="2">
    <citation type="submission" date="2015-01" db="EMBL/GenBank/DDBJ databases">
        <title>Evolutionary Origins and Diversification of the Mycorrhizal Mutualists.</title>
        <authorList>
            <consortium name="DOE Joint Genome Institute"/>
            <consortium name="Mycorrhizal Genomics Consortium"/>
            <person name="Kohler A."/>
            <person name="Kuo A."/>
            <person name="Nagy L.G."/>
            <person name="Floudas D."/>
            <person name="Copeland A."/>
            <person name="Barry K.W."/>
            <person name="Cichocki N."/>
            <person name="Veneault-Fourrey C."/>
            <person name="LaButti K."/>
            <person name="Lindquist E.A."/>
            <person name="Lipzen A."/>
            <person name="Lundell T."/>
            <person name="Morin E."/>
            <person name="Murat C."/>
            <person name="Riley R."/>
            <person name="Ohm R."/>
            <person name="Sun H."/>
            <person name="Tunlid A."/>
            <person name="Henrissat B."/>
            <person name="Grigoriev I.V."/>
            <person name="Hibbett D.S."/>
            <person name="Martin F."/>
        </authorList>
    </citation>
    <scope>NUCLEOTIDE SEQUENCE [LARGE SCALE GENOMIC DNA]</scope>
    <source>
        <strain evidence="2">MUT 4182</strain>
    </source>
</reference>
<name>A0A0C3LSQ6_9AGAM</name>
<dbReference type="OrthoDB" id="63989at2759"/>
<accession>A0A0C3LSQ6</accession>
<dbReference type="AlphaFoldDB" id="A0A0C3LSQ6"/>
<dbReference type="Proteomes" id="UP000054248">
    <property type="component" value="Unassembled WGS sequence"/>
</dbReference>
<sequence>MFKTDEKQPFHSFIKLNHPIVAVFDTISIAERSEPLLAQPKPAPNALYQYRLKEL</sequence>
<organism evidence="1 2">
    <name type="scientific">Tulasnella calospora MUT 4182</name>
    <dbReference type="NCBI Taxonomy" id="1051891"/>
    <lineage>
        <taxon>Eukaryota</taxon>
        <taxon>Fungi</taxon>
        <taxon>Dikarya</taxon>
        <taxon>Basidiomycota</taxon>
        <taxon>Agaricomycotina</taxon>
        <taxon>Agaricomycetes</taxon>
        <taxon>Cantharellales</taxon>
        <taxon>Tulasnellaceae</taxon>
        <taxon>Tulasnella</taxon>
    </lineage>
</organism>
<evidence type="ECO:0000313" key="1">
    <source>
        <dbReference type="EMBL" id="KIO24387.1"/>
    </source>
</evidence>
<keyword evidence="2" id="KW-1185">Reference proteome</keyword>
<dbReference type="EMBL" id="KN823062">
    <property type="protein sequence ID" value="KIO24387.1"/>
    <property type="molecule type" value="Genomic_DNA"/>
</dbReference>
<proteinExistence type="predicted"/>
<reference evidence="1 2" key="1">
    <citation type="submission" date="2014-04" db="EMBL/GenBank/DDBJ databases">
        <authorList>
            <consortium name="DOE Joint Genome Institute"/>
            <person name="Kuo A."/>
            <person name="Girlanda M."/>
            <person name="Perotto S."/>
            <person name="Kohler A."/>
            <person name="Nagy L.G."/>
            <person name="Floudas D."/>
            <person name="Copeland A."/>
            <person name="Barry K.W."/>
            <person name="Cichocki N."/>
            <person name="Veneault-Fourrey C."/>
            <person name="LaButti K."/>
            <person name="Lindquist E.A."/>
            <person name="Lipzen A."/>
            <person name="Lundell T."/>
            <person name="Morin E."/>
            <person name="Murat C."/>
            <person name="Sun H."/>
            <person name="Tunlid A."/>
            <person name="Henrissat B."/>
            <person name="Grigoriev I.V."/>
            <person name="Hibbett D.S."/>
            <person name="Martin F."/>
            <person name="Nordberg H.P."/>
            <person name="Cantor M.N."/>
            <person name="Hua S.X."/>
        </authorList>
    </citation>
    <scope>NUCLEOTIDE SEQUENCE [LARGE SCALE GENOMIC DNA]</scope>
    <source>
        <strain evidence="1 2">MUT 4182</strain>
    </source>
</reference>